<dbReference type="InterPro" id="IPR037925">
    <property type="entry name" value="FlgE/F/G-like"/>
</dbReference>
<dbReference type="NCBIfam" id="TIGR03506">
    <property type="entry name" value="FlgEFG_subfam"/>
    <property type="match status" value="2"/>
</dbReference>
<dbReference type="InterPro" id="IPR020013">
    <property type="entry name" value="Flagellar_FlgE/F/G"/>
</dbReference>
<feature type="domain" description="Flagellar basal-body/hook protein C-terminal" evidence="4">
    <location>
        <begin position="210"/>
        <end position="254"/>
    </location>
</feature>
<name>A0A2T2WM99_9FIRM</name>
<dbReference type="PANTHER" id="PTHR30435:SF19">
    <property type="entry name" value="FLAGELLAR BASAL-BODY ROD PROTEIN FLGG"/>
    <property type="match status" value="1"/>
</dbReference>
<dbReference type="Pfam" id="PF22692">
    <property type="entry name" value="LlgE_F_G_D1"/>
    <property type="match status" value="1"/>
</dbReference>
<organism evidence="6 7">
    <name type="scientific">Sulfobacillus acidophilus</name>
    <dbReference type="NCBI Taxonomy" id="53633"/>
    <lineage>
        <taxon>Bacteria</taxon>
        <taxon>Bacillati</taxon>
        <taxon>Bacillota</taxon>
        <taxon>Clostridia</taxon>
        <taxon>Eubacteriales</taxon>
        <taxon>Clostridiales Family XVII. Incertae Sedis</taxon>
        <taxon>Sulfobacillus</taxon>
    </lineage>
</organism>
<evidence type="ECO:0000256" key="1">
    <source>
        <dbReference type="ARBA" id="ARBA00009677"/>
    </source>
</evidence>
<dbReference type="InterPro" id="IPR053967">
    <property type="entry name" value="LlgE_F_G-like_D1"/>
</dbReference>
<feature type="domain" description="Flagellar basal body rod protein N-terminal" evidence="3">
    <location>
        <begin position="7"/>
        <end position="34"/>
    </location>
</feature>
<dbReference type="PANTHER" id="PTHR30435">
    <property type="entry name" value="FLAGELLAR PROTEIN"/>
    <property type="match status" value="1"/>
</dbReference>
<dbReference type="PROSITE" id="PS00588">
    <property type="entry name" value="FLAGELLA_BB_ROD"/>
    <property type="match status" value="1"/>
</dbReference>
<reference evidence="6 7" key="1">
    <citation type="journal article" date="2014" name="BMC Genomics">
        <title>Comparison of environmental and isolate Sulfobacillus genomes reveals diverse carbon, sulfur, nitrogen, and hydrogen metabolisms.</title>
        <authorList>
            <person name="Justice N.B."/>
            <person name="Norman A."/>
            <person name="Brown C.T."/>
            <person name="Singh A."/>
            <person name="Thomas B.C."/>
            <person name="Banfield J.F."/>
        </authorList>
    </citation>
    <scope>NUCLEOTIDE SEQUENCE [LARGE SCALE GENOMIC DNA]</scope>
    <source>
        <strain evidence="6">AMDSBA3</strain>
    </source>
</reference>
<evidence type="ECO:0000313" key="7">
    <source>
        <dbReference type="Proteomes" id="UP000241848"/>
    </source>
</evidence>
<dbReference type="SUPFAM" id="SSF117143">
    <property type="entry name" value="Flagellar hook protein flgE"/>
    <property type="match status" value="1"/>
</dbReference>
<dbReference type="GO" id="GO:0071978">
    <property type="term" value="P:bacterial-type flagellum-dependent swarming motility"/>
    <property type="evidence" value="ECO:0007669"/>
    <property type="project" value="TreeGrafter"/>
</dbReference>
<sequence length="256" mass="25616">MFSVLGIGASGLAAQNDVLNAIAANIANLNTPGYGESDPALASTTVVATRPSGTNLLGQTLNAPLSLTSGVGMVANAPVFSNDVQQTESASNLAIEGNGFFMVSGANGLAFTRAGMFELDAGGELVLPGGQKLYPPISIPVGEQFSVSADGVVTVSGPNGSQVVGQIKIASIPNPQGLVSEGDSLYGLSANSGRPTVTTPGQNGTGTLLSSALNQSGSSLAQNMVDLVQAETAYSVNAKMISVDAQVLQSTTDLQA</sequence>
<feature type="domain" description="Flagellar hook protein FlgE/F/G-like D1" evidence="5">
    <location>
        <begin position="94"/>
        <end position="155"/>
    </location>
</feature>
<comment type="caution">
    <text evidence="6">The sequence shown here is derived from an EMBL/GenBank/DDBJ whole genome shotgun (WGS) entry which is preliminary data.</text>
</comment>
<evidence type="ECO:0000259" key="3">
    <source>
        <dbReference type="Pfam" id="PF00460"/>
    </source>
</evidence>
<protein>
    <submittedName>
        <fullName evidence="6">Flagellar hook-basal body protein</fullName>
    </submittedName>
</protein>
<dbReference type="GO" id="GO:0009425">
    <property type="term" value="C:bacterial-type flagellum basal body"/>
    <property type="evidence" value="ECO:0007669"/>
    <property type="project" value="UniProtKB-SubCell"/>
</dbReference>
<dbReference type="EMBL" id="PXYV01000006">
    <property type="protein sequence ID" value="PSR23365.1"/>
    <property type="molecule type" value="Genomic_DNA"/>
</dbReference>
<dbReference type="InterPro" id="IPR019776">
    <property type="entry name" value="Flagellar_basal_body_rod_CS"/>
</dbReference>
<dbReference type="AlphaFoldDB" id="A0A2T2WM99"/>
<dbReference type="InterPro" id="IPR010930">
    <property type="entry name" value="Flg_bb/hook_C_dom"/>
</dbReference>
<proteinExistence type="inferred from homology"/>
<evidence type="ECO:0000313" key="6">
    <source>
        <dbReference type="EMBL" id="PSR23365.1"/>
    </source>
</evidence>
<keyword evidence="6" id="KW-0282">Flagellum</keyword>
<comment type="subcellular location">
    <subcellularLocation>
        <location evidence="2">Bacterial flagellum basal body</location>
    </subcellularLocation>
</comment>
<accession>A0A2T2WM99</accession>
<keyword evidence="6" id="KW-0966">Cell projection</keyword>
<evidence type="ECO:0000256" key="2">
    <source>
        <dbReference type="RuleBase" id="RU362116"/>
    </source>
</evidence>
<keyword evidence="2" id="KW-0975">Bacterial flagellum</keyword>
<comment type="similarity">
    <text evidence="1 2">Belongs to the flagella basal body rod proteins family.</text>
</comment>
<dbReference type="Pfam" id="PF00460">
    <property type="entry name" value="Flg_bb_rod"/>
    <property type="match status" value="1"/>
</dbReference>
<evidence type="ECO:0000259" key="4">
    <source>
        <dbReference type="Pfam" id="PF06429"/>
    </source>
</evidence>
<dbReference type="Proteomes" id="UP000241848">
    <property type="component" value="Unassembled WGS sequence"/>
</dbReference>
<gene>
    <name evidence="6" type="ORF">C7B45_03365</name>
</gene>
<evidence type="ECO:0000259" key="5">
    <source>
        <dbReference type="Pfam" id="PF22692"/>
    </source>
</evidence>
<dbReference type="InterPro" id="IPR001444">
    <property type="entry name" value="Flag_bb_rod_N"/>
</dbReference>
<keyword evidence="6" id="KW-0969">Cilium</keyword>
<dbReference type="Pfam" id="PF06429">
    <property type="entry name" value="Flg_bbr_C"/>
    <property type="match status" value="1"/>
</dbReference>